<evidence type="ECO:0000313" key="3">
    <source>
        <dbReference type="Proteomes" id="UP001149079"/>
    </source>
</evidence>
<gene>
    <name evidence="2" type="ORF">N7515_009777</name>
</gene>
<dbReference type="PANTHER" id="PTHR47718:SF3">
    <property type="entry name" value="PROTEIN FAR1-RELATED SEQUENCE 5-LIKE"/>
    <property type="match status" value="1"/>
</dbReference>
<protein>
    <recommendedName>
        <fullName evidence="1">MULE transposase domain-containing protein</fullName>
    </recommendedName>
</protein>
<name>A0A9W9GIB0_9EURO</name>
<feature type="domain" description="MULE transposase" evidence="1">
    <location>
        <begin position="1"/>
        <end position="74"/>
    </location>
</feature>
<dbReference type="Pfam" id="PF10551">
    <property type="entry name" value="MULE"/>
    <property type="match status" value="1"/>
</dbReference>
<evidence type="ECO:0000259" key="1">
    <source>
        <dbReference type="Pfam" id="PF10551"/>
    </source>
</evidence>
<evidence type="ECO:0000313" key="2">
    <source>
        <dbReference type="EMBL" id="KAJ5120389.1"/>
    </source>
</evidence>
<accession>A0A9W9GIB0</accession>
<dbReference type="AlphaFoldDB" id="A0A9W9GIB0"/>
<comment type="caution">
    <text evidence="2">The sequence shown here is derived from an EMBL/GenBank/DDBJ whole genome shotgun (WGS) entry which is preliminary data.</text>
</comment>
<dbReference type="Proteomes" id="UP001149079">
    <property type="component" value="Unassembled WGS sequence"/>
</dbReference>
<dbReference type="GeneID" id="81409691"/>
<reference evidence="2" key="2">
    <citation type="journal article" date="2023" name="IMA Fungus">
        <title>Comparative genomic study of the Penicillium genus elucidates a diverse pangenome and 15 lateral gene transfer events.</title>
        <authorList>
            <person name="Petersen C."/>
            <person name="Sorensen T."/>
            <person name="Nielsen M.R."/>
            <person name="Sondergaard T.E."/>
            <person name="Sorensen J.L."/>
            <person name="Fitzpatrick D.A."/>
            <person name="Frisvad J.C."/>
            <person name="Nielsen K.L."/>
        </authorList>
    </citation>
    <scope>NUCLEOTIDE SEQUENCE</scope>
    <source>
        <strain evidence="2">IBT 22155</strain>
    </source>
</reference>
<organism evidence="2 3">
    <name type="scientific">Penicillium bovifimosum</name>
    <dbReference type="NCBI Taxonomy" id="126998"/>
    <lineage>
        <taxon>Eukaryota</taxon>
        <taxon>Fungi</taxon>
        <taxon>Dikarya</taxon>
        <taxon>Ascomycota</taxon>
        <taxon>Pezizomycotina</taxon>
        <taxon>Eurotiomycetes</taxon>
        <taxon>Eurotiomycetidae</taxon>
        <taxon>Eurotiales</taxon>
        <taxon>Aspergillaceae</taxon>
        <taxon>Penicillium</taxon>
    </lineage>
</organism>
<sequence>MDCTYKTNRYHFPLLDIIGESSVGKSFYVGLAFIANEREPAYTQVLRWLQGLLDQQQIPYPKTIMTDKEKALRNEV</sequence>
<proteinExistence type="predicted"/>
<dbReference type="PANTHER" id="PTHR47718">
    <property type="entry name" value="OS01G0519700 PROTEIN"/>
    <property type="match status" value="1"/>
</dbReference>
<dbReference type="EMBL" id="JAPQKL010000008">
    <property type="protein sequence ID" value="KAJ5120389.1"/>
    <property type="molecule type" value="Genomic_DNA"/>
</dbReference>
<reference evidence="2" key="1">
    <citation type="submission" date="2022-11" db="EMBL/GenBank/DDBJ databases">
        <authorList>
            <person name="Petersen C."/>
        </authorList>
    </citation>
    <scope>NUCLEOTIDE SEQUENCE</scope>
    <source>
        <strain evidence="2">IBT 22155</strain>
    </source>
</reference>
<dbReference type="OrthoDB" id="4367135at2759"/>
<dbReference type="RefSeq" id="XP_056516893.1">
    <property type="nucleotide sequence ID" value="XM_056670520.1"/>
</dbReference>
<keyword evidence="3" id="KW-1185">Reference proteome</keyword>
<dbReference type="InterPro" id="IPR018289">
    <property type="entry name" value="MULE_transposase_dom"/>
</dbReference>